<evidence type="ECO:0000256" key="3">
    <source>
        <dbReference type="ARBA" id="ARBA00010682"/>
    </source>
</evidence>
<feature type="domain" description="PLD phosphodiesterase" evidence="12">
    <location>
        <begin position="188"/>
        <end position="214"/>
    </location>
</feature>
<dbReference type="PANTHER" id="PTHR12586:SF1">
    <property type="entry name" value="CDP-DIACYLGLYCEROL--GLYCEROL-3-PHOSPHATE 3-PHOSPHATIDYLTRANSFERASE, MITOCHONDRIAL"/>
    <property type="match status" value="1"/>
</dbReference>
<gene>
    <name evidence="14" type="primary">LOC105362445</name>
</gene>
<dbReference type="CTD" id="9489"/>
<dbReference type="RefSeq" id="XP_011498191.1">
    <property type="nucleotide sequence ID" value="XM_011499889.1"/>
</dbReference>
<dbReference type="GeneID" id="105362445"/>
<keyword evidence="11" id="KW-0067">ATP-binding</keyword>
<dbReference type="EC" id="2.7.8.5" evidence="11"/>
<keyword evidence="11" id="KW-0496">Mitochondrion</keyword>
<keyword evidence="7 11" id="KW-0443">Lipid metabolism</keyword>
<comment type="catalytic activity">
    <reaction evidence="10 11">
        <text>a CDP-1,2-diacyl-sn-glycerol + sn-glycerol 3-phosphate = a 1,2-diacyl-sn-glycero-3-phospho-(1'-sn-glycero-3'-phosphate) + CMP + H(+)</text>
        <dbReference type="Rhea" id="RHEA:12593"/>
        <dbReference type="ChEBI" id="CHEBI:15378"/>
        <dbReference type="ChEBI" id="CHEBI:57597"/>
        <dbReference type="ChEBI" id="CHEBI:58332"/>
        <dbReference type="ChEBI" id="CHEBI:60110"/>
        <dbReference type="ChEBI" id="CHEBI:60377"/>
        <dbReference type="EC" id="2.7.8.5"/>
    </reaction>
</comment>
<evidence type="ECO:0000256" key="4">
    <source>
        <dbReference type="ARBA" id="ARBA00022516"/>
    </source>
</evidence>
<sequence length="513" mass="59071">MSCLSTCIKPIIRFPSVKVHGHNVGICATIRYKMNTSIFNEKPTLAYDTVCLERSILTWLHKATPAFPVDGSKITIIYDPSEFYNSLLTECKTAKMRITLASLYLGSGKLEKELVNSIKQTMFSSNGSVKVNILLDYNRGSRGKINSKRILAPLLNNKFTFCCNIFLYHTPRLRGFLKALIPYRFNEIIGLQHMKLYLFDNTLIISGANLSNDYFCNRQDRYFLIKDCKDLCDFYCSLVERVTEFSFQLQPDGSTIYSNKIQSHPLNSSKKKFAAEASIKIKKLFQQEINKRLELKEKDMPKTDTWIFPLVQMGQLNIRHDSEIILYLLKNASLGATLRMATGYFNLTSEYRKAILNTCQANCHLLIAHPRANGFFGAKGIASGIPAAYTTIEESFFKMCEKFSQSERVQLWEFLKHGWTYHAKGLWYSLPGDQKPCFTLIGSSNFGYRSVDRDLETQIALLTKNKDLQDSLQKEYERLFNCAIPVTKMTFAQKERIPPTWVRLVAYLFRYYF</sequence>
<dbReference type="Gene3D" id="3.30.870.10">
    <property type="entry name" value="Endonuclease Chain A"/>
    <property type="match status" value="2"/>
</dbReference>
<keyword evidence="11" id="KW-0547">Nucleotide-binding</keyword>
<dbReference type="AlphaFoldDB" id="A0AAJ6YHJ6"/>
<reference evidence="14" key="1">
    <citation type="submission" date="2025-08" db="UniProtKB">
        <authorList>
            <consortium name="RefSeq"/>
        </authorList>
    </citation>
    <scope>IDENTIFICATION</scope>
</reference>
<keyword evidence="8 11" id="KW-0594">Phospholipid biosynthesis</keyword>
<dbReference type="CDD" id="cd09135">
    <property type="entry name" value="PLDc_PGS1_euk_1"/>
    <property type="match status" value="1"/>
</dbReference>
<dbReference type="PANTHER" id="PTHR12586">
    <property type="entry name" value="CDP-DIACYLGLYCEROL--SERINE O-PHOSPHATIDYLTRANSFERASE"/>
    <property type="match status" value="1"/>
</dbReference>
<dbReference type="PIRSF" id="PIRSF000850">
    <property type="entry name" value="Phospholipase_D_PSS"/>
    <property type="match status" value="1"/>
</dbReference>
<comment type="subcellular location">
    <subcellularLocation>
        <location evidence="11">Mitochondrion</location>
    </subcellularLocation>
</comment>
<dbReference type="KEGG" id="csol:105362445"/>
<evidence type="ECO:0000256" key="1">
    <source>
        <dbReference type="ARBA" id="ARBA00003537"/>
    </source>
</evidence>
<keyword evidence="13" id="KW-1185">Reference proteome</keyword>
<dbReference type="PROSITE" id="PS50035">
    <property type="entry name" value="PLD"/>
    <property type="match status" value="1"/>
</dbReference>
<evidence type="ECO:0000313" key="14">
    <source>
        <dbReference type="RefSeq" id="XP_011498191.1"/>
    </source>
</evidence>
<name>A0AAJ6YHJ6_9HYME</name>
<dbReference type="GO" id="GO:0008444">
    <property type="term" value="F:CDP-diacylglycerol-glycerol-3-phosphate 3-phosphatidyltransferase activity"/>
    <property type="evidence" value="ECO:0007669"/>
    <property type="project" value="UniProtKB-EC"/>
</dbReference>
<dbReference type="GO" id="GO:0005739">
    <property type="term" value="C:mitochondrion"/>
    <property type="evidence" value="ECO:0007669"/>
    <property type="project" value="UniProtKB-SubCell"/>
</dbReference>
<protein>
    <recommendedName>
        <fullName evidence="11">CDP-diacylglycerol--glycerol-3-phosphate 3-phosphatidyltransferase</fullName>
        <ecNumber evidence="11">2.7.8.5</ecNumber>
    </recommendedName>
</protein>
<evidence type="ECO:0000256" key="5">
    <source>
        <dbReference type="ARBA" id="ARBA00022679"/>
    </source>
</evidence>
<comment type="pathway">
    <text evidence="2 11">Phospholipid metabolism; phosphatidylglycerol biosynthesis; phosphatidylglycerol from CDP-diacylglycerol: step 1/2.</text>
</comment>
<proteinExistence type="inferred from homology"/>
<evidence type="ECO:0000256" key="9">
    <source>
        <dbReference type="ARBA" id="ARBA00023264"/>
    </source>
</evidence>
<comment type="function">
    <text evidence="1 11">Functions in the biosynthesis of the anionic phospholipids phosphatidylglycerol and cardiolipin.</text>
</comment>
<dbReference type="GO" id="GO:0032049">
    <property type="term" value="P:cardiolipin biosynthetic process"/>
    <property type="evidence" value="ECO:0007669"/>
    <property type="project" value="InterPro"/>
</dbReference>
<evidence type="ECO:0000259" key="12">
    <source>
        <dbReference type="PROSITE" id="PS50035"/>
    </source>
</evidence>
<dbReference type="InterPro" id="IPR001736">
    <property type="entry name" value="PLipase_D/transphosphatidylase"/>
</dbReference>
<dbReference type="InterPro" id="IPR016270">
    <property type="entry name" value="PGS1"/>
</dbReference>
<evidence type="ECO:0000313" key="13">
    <source>
        <dbReference type="Proteomes" id="UP000695007"/>
    </source>
</evidence>
<dbReference type="CDD" id="cd09137">
    <property type="entry name" value="PLDc_PGS1_euk_2"/>
    <property type="match status" value="1"/>
</dbReference>
<organism evidence="13 14">
    <name type="scientific">Ceratosolen solmsi marchali</name>
    <dbReference type="NCBI Taxonomy" id="326594"/>
    <lineage>
        <taxon>Eukaryota</taxon>
        <taxon>Metazoa</taxon>
        <taxon>Ecdysozoa</taxon>
        <taxon>Arthropoda</taxon>
        <taxon>Hexapoda</taxon>
        <taxon>Insecta</taxon>
        <taxon>Pterygota</taxon>
        <taxon>Neoptera</taxon>
        <taxon>Endopterygota</taxon>
        <taxon>Hymenoptera</taxon>
        <taxon>Apocrita</taxon>
        <taxon>Proctotrupomorpha</taxon>
        <taxon>Chalcidoidea</taxon>
        <taxon>Agaonidae</taxon>
        <taxon>Agaoninae</taxon>
        <taxon>Ceratosolen</taxon>
    </lineage>
</organism>
<keyword evidence="4 11" id="KW-0444">Lipid biosynthesis</keyword>
<dbReference type="Proteomes" id="UP000695007">
    <property type="component" value="Unplaced"/>
</dbReference>
<evidence type="ECO:0000256" key="10">
    <source>
        <dbReference type="ARBA" id="ARBA00048586"/>
    </source>
</evidence>
<comment type="similarity">
    <text evidence="3 11">Belongs to the CDP-alcohol phosphatidyltransferase class-II family.</text>
</comment>
<evidence type="ECO:0000256" key="6">
    <source>
        <dbReference type="ARBA" id="ARBA00022737"/>
    </source>
</evidence>
<evidence type="ECO:0000256" key="11">
    <source>
        <dbReference type="RuleBase" id="RU365024"/>
    </source>
</evidence>
<dbReference type="SMART" id="SM00155">
    <property type="entry name" value="PLDc"/>
    <property type="match status" value="2"/>
</dbReference>
<dbReference type="GO" id="GO:0005524">
    <property type="term" value="F:ATP binding"/>
    <property type="evidence" value="ECO:0007669"/>
    <property type="project" value="UniProtKB-KW"/>
</dbReference>
<keyword evidence="9 11" id="KW-1208">Phospholipid metabolism</keyword>
<evidence type="ECO:0000256" key="2">
    <source>
        <dbReference type="ARBA" id="ARBA00005042"/>
    </source>
</evidence>
<dbReference type="SUPFAM" id="SSF56024">
    <property type="entry name" value="Phospholipase D/nuclease"/>
    <property type="match status" value="2"/>
</dbReference>
<keyword evidence="6" id="KW-0677">Repeat</keyword>
<accession>A0AAJ6YHJ6</accession>
<evidence type="ECO:0000256" key="8">
    <source>
        <dbReference type="ARBA" id="ARBA00023209"/>
    </source>
</evidence>
<keyword evidence="5 11" id="KW-0808">Transferase</keyword>
<evidence type="ECO:0000256" key="7">
    <source>
        <dbReference type="ARBA" id="ARBA00023098"/>
    </source>
</evidence>